<name>A0AB37UFU6_9CYAN</name>
<dbReference type="AlphaFoldDB" id="A0AB37UFU6"/>
<comment type="caution">
    <text evidence="1">The sequence shown here is derived from an EMBL/GenBank/DDBJ whole genome shotgun (WGS) entry which is preliminary data.</text>
</comment>
<protein>
    <recommendedName>
        <fullName evidence="3">PepSY domain-containing protein</fullName>
    </recommendedName>
</protein>
<sequence length="119" mass="12937">MCFSVNFISSAVAAPSQIAENTGASGQSDRVPPKVVKAVIADLSQQQNLPPEKLKVTKYSRESWSDGCLGLAQPEEICSQAIVEGWRVVVSDGSQKWIYRTDNSGRNVRLEAPQSKVKS</sequence>
<evidence type="ECO:0000313" key="1">
    <source>
        <dbReference type="EMBL" id="RUT09381.1"/>
    </source>
</evidence>
<dbReference type="EMBL" id="RSCK01000047">
    <property type="protein sequence ID" value="RUT09381.1"/>
    <property type="molecule type" value="Genomic_DNA"/>
</dbReference>
<reference evidence="1 2" key="1">
    <citation type="journal article" date="2019" name="Genome Biol. Evol.">
        <title>Day and night: Metabolic profiles and evolutionary relationships of six axenic non-marine cyanobacteria.</title>
        <authorList>
            <person name="Will S.E."/>
            <person name="Henke P."/>
            <person name="Boedeker C."/>
            <person name="Huang S."/>
            <person name="Brinkmann H."/>
            <person name="Rohde M."/>
            <person name="Jarek M."/>
            <person name="Friedl T."/>
            <person name="Seufert S."/>
            <person name="Schumacher M."/>
            <person name="Overmann J."/>
            <person name="Neumann-Schaal M."/>
            <person name="Petersen J."/>
        </authorList>
    </citation>
    <scope>NUCLEOTIDE SEQUENCE [LARGE SCALE GENOMIC DNA]</scope>
    <source>
        <strain evidence="1 2">SAG 39.79</strain>
    </source>
</reference>
<dbReference type="RefSeq" id="WP_146138674.1">
    <property type="nucleotide sequence ID" value="NZ_RSCK01000047.1"/>
</dbReference>
<evidence type="ECO:0008006" key="3">
    <source>
        <dbReference type="Google" id="ProtNLM"/>
    </source>
</evidence>
<keyword evidence="2" id="KW-1185">Reference proteome</keyword>
<gene>
    <name evidence="1" type="ORF">DSM107010_44970</name>
</gene>
<dbReference type="Proteomes" id="UP000282574">
    <property type="component" value="Unassembled WGS sequence"/>
</dbReference>
<evidence type="ECO:0000313" key="2">
    <source>
        <dbReference type="Proteomes" id="UP000282574"/>
    </source>
</evidence>
<accession>A0AB37UFU6</accession>
<proteinExistence type="predicted"/>
<organism evidence="1 2">
    <name type="scientific">Chroococcidiopsis cubana SAG 39.79</name>
    <dbReference type="NCBI Taxonomy" id="388085"/>
    <lineage>
        <taxon>Bacteria</taxon>
        <taxon>Bacillati</taxon>
        <taxon>Cyanobacteriota</taxon>
        <taxon>Cyanophyceae</taxon>
        <taxon>Chroococcidiopsidales</taxon>
        <taxon>Chroococcidiopsidaceae</taxon>
        <taxon>Chroococcidiopsis</taxon>
    </lineage>
</organism>